<dbReference type="Proteomes" id="UP000009081">
    <property type="component" value="Chromosome"/>
</dbReference>
<dbReference type="KEGG" id="mea:Mex_1p2821"/>
<organism evidence="1 2">
    <name type="scientific">Methylorubrum extorquens (strain ATCC 14718 / DSM 1338 / JCM 2805 / NCIMB 9133 / AM1)</name>
    <name type="common">Methylobacterium extorquens</name>
    <dbReference type="NCBI Taxonomy" id="272630"/>
    <lineage>
        <taxon>Bacteria</taxon>
        <taxon>Pseudomonadati</taxon>
        <taxon>Pseudomonadota</taxon>
        <taxon>Alphaproteobacteria</taxon>
        <taxon>Hyphomicrobiales</taxon>
        <taxon>Methylobacteriaceae</taxon>
        <taxon>Methylorubrum</taxon>
    </lineage>
</organism>
<evidence type="ECO:0000313" key="2">
    <source>
        <dbReference type="Proteomes" id="UP000009081"/>
    </source>
</evidence>
<dbReference type="AlphaFoldDB" id="C5ATQ0"/>
<dbReference type="HOGENOM" id="CLU_3253911_0_0_5"/>
<sequence length="42" mass="4903">MMETMPRQRRWHVTATEAEPLPAMGLQRFDTCWDTPPGMARV</sequence>
<evidence type="ECO:0000313" key="1">
    <source>
        <dbReference type="EMBL" id="ACS40574.1"/>
    </source>
</evidence>
<accession>C5ATQ0</accession>
<name>C5ATQ0_METEA</name>
<gene>
    <name evidence="1" type="ordered locus">MexAM1_META1p2821</name>
</gene>
<proteinExistence type="predicted"/>
<keyword evidence="2" id="KW-1185">Reference proteome</keyword>
<reference evidence="1 2" key="1">
    <citation type="journal article" date="2009" name="PLoS ONE">
        <title>Methylobacterium genome sequences: a reference blueprint to investigate microbial metabolism of C1 compounds from natural and industrial sources.</title>
        <authorList>
            <person name="Vuilleumier S."/>
            <person name="Chistoserdova L."/>
            <person name="Lee M.-C."/>
            <person name="Bringel F."/>
            <person name="Lajus A."/>
            <person name="Zhou Y."/>
            <person name="Gourion B."/>
            <person name="Barbe V."/>
            <person name="Chang J."/>
            <person name="Cruveiller S."/>
            <person name="Dossat C."/>
            <person name="Gillett W."/>
            <person name="Gruffaz C."/>
            <person name="Haugen E."/>
            <person name="Hourcade E."/>
            <person name="Levy R."/>
            <person name="Mangenot S."/>
            <person name="Muller E."/>
            <person name="Nadalig T."/>
            <person name="Pagni M."/>
            <person name="Penny C."/>
            <person name="Peyraud R."/>
            <person name="Robinson D.G."/>
            <person name="Roche D."/>
            <person name="Rouy Z."/>
            <person name="Saenampechek C."/>
            <person name="Salvignol G."/>
            <person name="Vallenet D."/>
            <person name="Wu Z."/>
            <person name="Marx C.J."/>
            <person name="Vorholt J.A."/>
            <person name="Olson M.V."/>
            <person name="Kaul R."/>
            <person name="Weissenbach J."/>
            <person name="Medigue C."/>
            <person name="Lidstrom M.E."/>
        </authorList>
    </citation>
    <scope>NUCLEOTIDE SEQUENCE [LARGE SCALE GENOMIC DNA]</scope>
    <source>
        <strain evidence="2">ATCC 14718 / DSM 1338 / JCM 2805 / NCIMB 9133 / AM1</strain>
    </source>
</reference>
<dbReference type="EMBL" id="CP001510">
    <property type="protein sequence ID" value="ACS40574.1"/>
    <property type="molecule type" value="Genomic_DNA"/>
</dbReference>
<protein>
    <submittedName>
        <fullName evidence="1">Uncharacterized protein</fullName>
    </submittedName>
</protein>